<reference evidence="7" key="1">
    <citation type="submission" date="2022-12" db="EMBL/GenBank/DDBJ databases">
        <title>Complete genome sequence of an Australian strain of Rouxiella badensis DAR84756 and resolution of the R. badensis DSM100043 and R. chamberiensis DSM28324 genomes.</title>
        <authorList>
            <person name="Paul S."/>
            <person name="Anderson P.J."/>
            <person name="Maynard G."/>
            <person name="Dyall-Smith M."/>
            <person name="Kudinha T."/>
        </authorList>
    </citation>
    <scope>NUCLEOTIDE SEQUENCE</scope>
    <source>
        <strain evidence="7">DSM 28324</strain>
    </source>
</reference>
<keyword evidence="8" id="KW-1185">Reference proteome</keyword>
<dbReference type="Proteomes" id="UP001164712">
    <property type="component" value="Chromosome"/>
</dbReference>
<name>A0ABY7HTU8_9GAMM</name>
<sequence length="89" mass="10160">MLEQLLGQTGLASLLLFVLLALLFLIIWFFVNRASVKATRQIQLLHDIAEQQRRQTELLEILVRSQGKSPADAFDDDHVSSLRGFIPER</sequence>
<keyword evidence="4 6" id="KW-1133">Transmembrane helix</keyword>
<protein>
    <submittedName>
        <fullName evidence="7">YebO family protein</fullName>
    </submittedName>
</protein>
<dbReference type="InterPro" id="IPR025594">
    <property type="entry name" value="YebO"/>
</dbReference>
<evidence type="ECO:0000256" key="3">
    <source>
        <dbReference type="ARBA" id="ARBA00022692"/>
    </source>
</evidence>
<organism evidence="7 8">
    <name type="scientific">Rouxiella chamberiensis</name>
    <dbReference type="NCBI Taxonomy" id="1513468"/>
    <lineage>
        <taxon>Bacteria</taxon>
        <taxon>Pseudomonadati</taxon>
        <taxon>Pseudomonadota</taxon>
        <taxon>Gammaproteobacteria</taxon>
        <taxon>Enterobacterales</taxon>
        <taxon>Yersiniaceae</taxon>
        <taxon>Rouxiella</taxon>
    </lineage>
</organism>
<dbReference type="Pfam" id="PF13974">
    <property type="entry name" value="YebO"/>
    <property type="match status" value="1"/>
</dbReference>
<dbReference type="RefSeq" id="WP_045046509.1">
    <property type="nucleotide sequence ID" value="NZ_CP114058.1"/>
</dbReference>
<evidence type="ECO:0000313" key="8">
    <source>
        <dbReference type="Proteomes" id="UP001164712"/>
    </source>
</evidence>
<keyword evidence="3 6" id="KW-0812">Transmembrane</keyword>
<evidence type="ECO:0000313" key="7">
    <source>
        <dbReference type="EMBL" id="WAT02853.1"/>
    </source>
</evidence>
<feature type="transmembrane region" description="Helical" evidence="6">
    <location>
        <begin position="12"/>
        <end position="31"/>
    </location>
</feature>
<accession>A0ABY7HTU8</accession>
<gene>
    <name evidence="7" type="ORF">O1V66_10285</name>
</gene>
<evidence type="ECO:0000256" key="6">
    <source>
        <dbReference type="SAM" id="Phobius"/>
    </source>
</evidence>
<evidence type="ECO:0000256" key="1">
    <source>
        <dbReference type="ARBA" id="ARBA00004162"/>
    </source>
</evidence>
<comment type="subcellular location">
    <subcellularLocation>
        <location evidence="1">Cell membrane</location>
        <topology evidence="1">Single-pass membrane protein</topology>
    </subcellularLocation>
</comment>
<keyword evidence="2" id="KW-1003">Cell membrane</keyword>
<keyword evidence="5 6" id="KW-0472">Membrane</keyword>
<evidence type="ECO:0000256" key="2">
    <source>
        <dbReference type="ARBA" id="ARBA00022475"/>
    </source>
</evidence>
<dbReference type="EMBL" id="CP114058">
    <property type="protein sequence ID" value="WAT02853.1"/>
    <property type="molecule type" value="Genomic_DNA"/>
</dbReference>
<proteinExistence type="predicted"/>
<evidence type="ECO:0000256" key="5">
    <source>
        <dbReference type="ARBA" id="ARBA00023136"/>
    </source>
</evidence>
<evidence type="ECO:0000256" key="4">
    <source>
        <dbReference type="ARBA" id="ARBA00022989"/>
    </source>
</evidence>